<keyword evidence="1" id="KW-0812">Transmembrane</keyword>
<gene>
    <name evidence="4" type="ORF">CASFOL_013251</name>
    <name evidence="3" type="ORF">CASFOL_018637</name>
    <name evidence="2" type="ORF">CASFOL_041977</name>
</gene>
<evidence type="ECO:0000256" key="1">
    <source>
        <dbReference type="SAM" id="Phobius"/>
    </source>
</evidence>
<protein>
    <submittedName>
        <fullName evidence="3">Uncharacterized protein</fullName>
    </submittedName>
</protein>
<dbReference type="Proteomes" id="UP001632038">
    <property type="component" value="Unassembled WGS sequence"/>
</dbReference>
<reference evidence="3" key="2">
    <citation type="submission" date="2024-11" db="EMBL/GenBank/DDBJ databases">
        <authorList>
            <person name="Burger M."/>
            <person name="Chory J."/>
        </authorList>
    </citation>
    <scope>NUCLEOTIDE SEQUENCE</scope>
    <source>
        <strain evidence="3">Tecolote</strain>
        <tissue evidence="3">Flower</tissue>
    </source>
</reference>
<dbReference type="AlphaFoldDB" id="A0ABD3D6K5"/>
<reference evidence="3 5" key="1">
    <citation type="journal article" date="2024" name="IScience">
        <title>Strigolactones Initiate the Formation of Haustorium-like Structures in Castilleja.</title>
        <authorList>
            <person name="Buerger M."/>
            <person name="Peterson D."/>
            <person name="Chory J."/>
        </authorList>
    </citation>
    <scope>NUCLEOTIDE SEQUENCE</scope>
    <source>
        <strain evidence="3">Tecolote</strain>
        <tissue evidence="3">Flower</tissue>
    </source>
</reference>
<evidence type="ECO:0000313" key="5">
    <source>
        <dbReference type="Proteomes" id="UP001632038"/>
    </source>
</evidence>
<comment type="caution">
    <text evidence="3">The sequence shown here is derived from an EMBL/GenBank/DDBJ whole genome shotgun (WGS) entry which is preliminary data.</text>
</comment>
<accession>A0ABD3D6K5</accession>
<feature type="transmembrane region" description="Helical" evidence="1">
    <location>
        <begin position="38"/>
        <end position="61"/>
    </location>
</feature>
<keyword evidence="1" id="KW-0472">Membrane</keyword>
<evidence type="ECO:0000313" key="2">
    <source>
        <dbReference type="EMBL" id="KAL3613903.1"/>
    </source>
</evidence>
<proteinExistence type="predicted"/>
<dbReference type="EMBL" id="JAVIJP010000016">
    <property type="protein sequence ID" value="KAL3642436.1"/>
    <property type="molecule type" value="Genomic_DNA"/>
</dbReference>
<organism evidence="3 5">
    <name type="scientific">Castilleja foliolosa</name>
    <dbReference type="NCBI Taxonomy" id="1961234"/>
    <lineage>
        <taxon>Eukaryota</taxon>
        <taxon>Viridiplantae</taxon>
        <taxon>Streptophyta</taxon>
        <taxon>Embryophyta</taxon>
        <taxon>Tracheophyta</taxon>
        <taxon>Spermatophyta</taxon>
        <taxon>Magnoliopsida</taxon>
        <taxon>eudicotyledons</taxon>
        <taxon>Gunneridae</taxon>
        <taxon>Pentapetalae</taxon>
        <taxon>asterids</taxon>
        <taxon>lamiids</taxon>
        <taxon>Lamiales</taxon>
        <taxon>Orobanchaceae</taxon>
        <taxon>Pedicularideae</taxon>
        <taxon>Castillejinae</taxon>
        <taxon>Castilleja</taxon>
    </lineage>
</organism>
<evidence type="ECO:0000313" key="3">
    <source>
        <dbReference type="EMBL" id="KAL3637469.1"/>
    </source>
</evidence>
<sequence length="74" mass="8603">MRVGKLKAEYKKKAMEEYNEVEEYKVGTMHFMVCGLQLYLLLRGWDGVALIESALILLVIVRRRKSEALLDVDE</sequence>
<keyword evidence="1" id="KW-1133">Transmembrane helix</keyword>
<name>A0ABD3D6K5_9LAMI</name>
<evidence type="ECO:0000313" key="4">
    <source>
        <dbReference type="EMBL" id="KAL3642436.1"/>
    </source>
</evidence>
<dbReference type="EMBL" id="JAVIJP010000025">
    <property type="protein sequence ID" value="KAL3637469.1"/>
    <property type="molecule type" value="Genomic_DNA"/>
</dbReference>
<keyword evidence="5" id="KW-1185">Reference proteome</keyword>
<dbReference type="EMBL" id="JAVIJP010000107">
    <property type="protein sequence ID" value="KAL3613903.1"/>
    <property type="molecule type" value="Genomic_DNA"/>
</dbReference>